<evidence type="ECO:0000313" key="1">
    <source>
        <dbReference type="EMBL" id="KAJ3593754.1"/>
    </source>
</evidence>
<comment type="caution">
    <text evidence="1">The sequence shown here is derived from an EMBL/GenBank/DDBJ whole genome shotgun (WGS) entry which is preliminary data.</text>
</comment>
<name>A0A9Q0ICJ3_9TELE</name>
<gene>
    <name evidence="1" type="ORF">NHX12_006088</name>
</gene>
<dbReference type="Proteomes" id="UP001148018">
    <property type="component" value="Unassembled WGS sequence"/>
</dbReference>
<organism evidence="1 2">
    <name type="scientific">Muraenolepis orangiensis</name>
    <name type="common">Patagonian moray cod</name>
    <dbReference type="NCBI Taxonomy" id="630683"/>
    <lineage>
        <taxon>Eukaryota</taxon>
        <taxon>Metazoa</taxon>
        <taxon>Chordata</taxon>
        <taxon>Craniata</taxon>
        <taxon>Vertebrata</taxon>
        <taxon>Euteleostomi</taxon>
        <taxon>Actinopterygii</taxon>
        <taxon>Neopterygii</taxon>
        <taxon>Teleostei</taxon>
        <taxon>Neoteleostei</taxon>
        <taxon>Acanthomorphata</taxon>
        <taxon>Zeiogadaria</taxon>
        <taxon>Gadariae</taxon>
        <taxon>Gadiformes</taxon>
        <taxon>Muraenolepidoidei</taxon>
        <taxon>Muraenolepididae</taxon>
        <taxon>Muraenolepis</taxon>
    </lineage>
</organism>
<dbReference type="AlphaFoldDB" id="A0A9Q0ICJ3"/>
<sequence length="97" mass="11046">MTHCGTSLCVDPTEQRVTVRRPLQSSASLCVYPYRAARHCTSLCVVPYVPYTTVRLYASPPIGEPGYRRPPPASQRVDTRLLYRLRRRGPPCPPRLY</sequence>
<keyword evidence="2" id="KW-1185">Reference proteome</keyword>
<protein>
    <submittedName>
        <fullName evidence="1">Uncharacterized protein</fullName>
    </submittedName>
</protein>
<reference evidence="1" key="1">
    <citation type="submission" date="2022-07" db="EMBL/GenBank/DDBJ databases">
        <title>Chromosome-level genome of Muraenolepis orangiensis.</title>
        <authorList>
            <person name="Kim J."/>
        </authorList>
    </citation>
    <scope>NUCLEOTIDE SEQUENCE</scope>
    <source>
        <strain evidence="1">KU_S4_2022</strain>
        <tissue evidence="1">Muscle</tissue>
    </source>
</reference>
<dbReference type="EMBL" id="JANIIK010000112">
    <property type="protein sequence ID" value="KAJ3593754.1"/>
    <property type="molecule type" value="Genomic_DNA"/>
</dbReference>
<evidence type="ECO:0000313" key="2">
    <source>
        <dbReference type="Proteomes" id="UP001148018"/>
    </source>
</evidence>
<accession>A0A9Q0ICJ3</accession>
<proteinExistence type="predicted"/>